<name>A0A4R2F770_9GAMM</name>
<dbReference type="AlphaFoldDB" id="A0A4R2F770"/>
<dbReference type="PANTHER" id="PTHR35369:SF3">
    <property type="entry name" value="TRANSLESION DNA SYNTHESIS-ASSOCIATED PROTEIN IMUA"/>
    <property type="match status" value="1"/>
</dbReference>
<dbReference type="Gene3D" id="3.40.50.300">
    <property type="entry name" value="P-loop containing nucleotide triphosphate hydrolases"/>
    <property type="match status" value="1"/>
</dbReference>
<proteinExistence type="predicted"/>
<dbReference type="GO" id="GO:0006281">
    <property type="term" value="P:DNA repair"/>
    <property type="evidence" value="ECO:0007669"/>
    <property type="project" value="TreeGrafter"/>
</dbReference>
<keyword evidence="1" id="KW-0227">DNA damage</keyword>
<sequence>MNNALESLLQRQDLWRGQPELQAVAGYKTGLYELTDHMPYWPAHGICELFTPAPGCGELGLLLPLFQQYLSAATLKPIALVAPKFIPNAQMLAWMQLNPEYVLWLDVTARRDALWAMEQLLKSGSCPLVLGWFDTLSLKEARQLQLAAESGNALGFCLLPMSQAGNNHPIPLKLALTPLTENRCCLQILKRRGGWPVPEIRLSGIAVPGWRPAITVTHDANVVIGPWHDSEGKQSTRQQHHG</sequence>
<dbReference type="RefSeq" id="WP_133039620.1">
    <property type="nucleotide sequence ID" value="NZ_SLWF01000021.1"/>
</dbReference>
<dbReference type="Proteomes" id="UP000294832">
    <property type="component" value="Unassembled WGS sequence"/>
</dbReference>
<reference evidence="2 3" key="1">
    <citation type="submission" date="2019-03" db="EMBL/GenBank/DDBJ databases">
        <title>Freshwater and sediment microbial communities from various areas in North America, analyzing microbe dynamics in response to fracking.</title>
        <authorList>
            <person name="Lamendella R."/>
        </authorList>
    </citation>
    <scope>NUCLEOTIDE SEQUENCE [LARGE SCALE GENOMIC DNA]</scope>
    <source>
        <strain evidence="2 3">74A</strain>
    </source>
</reference>
<protein>
    <recommendedName>
        <fullName evidence="4">Protein ImuA</fullName>
    </recommendedName>
</protein>
<dbReference type="SUPFAM" id="SSF52540">
    <property type="entry name" value="P-loop containing nucleoside triphosphate hydrolases"/>
    <property type="match status" value="1"/>
</dbReference>
<evidence type="ECO:0000313" key="3">
    <source>
        <dbReference type="Proteomes" id="UP000294832"/>
    </source>
</evidence>
<keyword evidence="3" id="KW-1185">Reference proteome</keyword>
<evidence type="ECO:0000256" key="1">
    <source>
        <dbReference type="ARBA" id="ARBA00022763"/>
    </source>
</evidence>
<dbReference type="InterPro" id="IPR017166">
    <property type="entry name" value="UCP037290"/>
</dbReference>
<evidence type="ECO:0000313" key="2">
    <source>
        <dbReference type="EMBL" id="TCN81878.1"/>
    </source>
</evidence>
<dbReference type="PANTHER" id="PTHR35369">
    <property type="entry name" value="BLR3025 PROTEIN-RELATED"/>
    <property type="match status" value="1"/>
</dbReference>
<dbReference type="OrthoDB" id="9811176at2"/>
<evidence type="ECO:0008006" key="4">
    <source>
        <dbReference type="Google" id="ProtNLM"/>
    </source>
</evidence>
<organism evidence="2 3">
    <name type="scientific">Shewanella fodinae</name>
    <dbReference type="NCBI Taxonomy" id="552357"/>
    <lineage>
        <taxon>Bacteria</taxon>
        <taxon>Pseudomonadati</taxon>
        <taxon>Pseudomonadota</taxon>
        <taxon>Gammaproteobacteria</taxon>
        <taxon>Alteromonadales</taxon>
        <taxon>Shewanellaceae</taxon>
        <taxon>Shewanella</taxon>
    </lineage>
</organism>
<dbReference type="EMBL" id="SLWF01000021">
    <property type="protein sequence ID" value="TCN81878.1"/>
    <property type="molecule type" value="Genomic_DNA"/>
</dbReference>
<dbReference type="PIRSF" id="PIRSF037290">
    <property type="entry name" value="UCP037290"/>
    <property type="match status" value="1"/>
</dbReference>
<accession>A0A4R2F770</accession>
<dbReference type="InterPro" id="IPR027417">
    <property type="entry name" value="P-loop_NTPase"/>
</dbReference>
<comment type="caution">
    <text evidence="2">The sequence shown here is derived from an EMBL/GenBank/DDBJ whole genome shotgun (WGS) entry which is preliminary data.</text>
</comment>
<gene>
    <name evidence="2" type="ORF">EDC91_12124</name>
</gene>
<dbReference type="InterPro" id="IPR050356">
    <property type="entry name" value="SulA_CellDiv_inhibitor"/>
</dbReference>